<keyword evidence="3" id="KW-1185">Reference proteome</keyword>
<evidence type="ECO:0000313" key="3">
    <source>
        <dbReference type="Proteomes" id="UP000036027"/>
    </source>
</evidence>
<dbReference type="Pfam" id="PF04233">
    <property type="entry name" value="Phage_Mu_F"/>
    <property type="match status" value="1"/>
</dbReference>
<reference evidence="2 3" key="1">
    <citation type="submission" date="2014-11" db="EMBL/GenBank/DDBJ databases">
        <title>Genome of a novel goose pathogen.</title>
        <authorList>
            <person name="Hansen C.M."/>
            <person name="Hueffer K."/>
            <person name="Choi S.C."/>
        </authorList>
    </citation>
    <scope>NUCLEOTIDE SEQUENCE [LARGE SCALE GENOMIC DNA]</scope>
    <source>
        <strain evidence="2 3">KH1503</strain>
    </source>
</reference>
<dbReference type="PIRSF" id="PIRSF034565">
    <property type="entry name" value="UCP034565"/>
    <property type="match status" value="1"/>
</dbReference>
<dbReference type="STRING" id="1470200.PL75_03275"/>
<dbReference type="EMBL" id="JTDO01000004">
    <property type="protein sequence ID" value="KLT73260.1"/>
    <property type="molecule type" value="Genomic_DNA"/>
</dbReference>
<evidence type="ECO:0000259" key="1">
    <source>
        <dbReference type="Pfam" id="PF04233"/>
    </source>
</evidence>
<dbReference type="Proteomes" id="UP000036027">
    <property type="component" value="Unassembled WGS sequence"/>
</dbReference>
<dbReference type="PATRIC" id="fig|1470200.3.peg.1766"/>
<evidence type="ECO:0000313" key="2">
    <source>
        <dbReference type="EMBL" id="KLT73260.1"/>
    </source>
</evidence>
<sequence length="352" mass="38777">MADNLNDLSMQSAIRLEGVKEYLSADMRERLLSMREQVKRVLDVDDELSDMTRKELQDVLDELDAVLLSAFAVATDGLKKNLTDLSLILADHEVAALGALGVNVKQPSGLVIQTLLKSRPLSVEGMTTEPLLEPFINGFSANQRMRISAAIKQGIAQGQTNAQIRQRIIGTKKANYNDGIVGASFRSADAIVRTSVQHVSSMVRQAMAEENRDIVEGVQIVATLDGRTSSLCRSLDAKIYPLDKGPRPPFHVNCRTTTALVLKKEYRGREIVGTRASMGGQVSDGLTYYDWLKTQSAAFQDEVLGVQRGKLFRDGGISAARFAELQLDKKFRPRTLDELRELIPTAFNKAGL</sequence>
<dbReference type="InterPro" id="IPR006528">
    <property type="entry name" value="Phage_head_morphogenesis_dom"/>
</dbReference>
<feature type="domain" description="Phage head morphogenesis" evidence="1">
    <location>
        <begin position="147"/>
        <end position="258"/>
    </location>
</feature>
<protein>
    <recommendedName>
        <fullName evidence="1">Phage head morphogenesis domain-containing protein</fullName>
    </recommendedName>
</protein>
<comment type="caution">
    <text evidence="2">The sequence shown here is derived from an EMBL/GenBank/DDBJ whole genome shotgun (WGS) entry which is preliminary data.</text>
</comment>
<dbReference type="AlphaFoldDB" id="A0A0J0YSX7"/>
<proteinExistence type="predicted"/>
<name>A0A0J0YSX7_9NEIS</name>
<gene>
    <name evidence="2" type="ORF">PL75_03275</name>
</gene>
<dbReference type="OrthoDB" id="8614104at2"/>
<dbReference type="RefSeq" id="WP_047760490.1">
    <property type="nucleotide sequence ID" value="NZ_CP091510.1"/>
</dbReference>
<organism evidence="2 3">
    <name type="scientific">Neisseria arctica</name>
    <dbReference type="NCBI Taxonomy" id="1470200"/>
    <lineage>
        <taxon>Bacteria</taxon>
        <taxon>Pseudomonadati</taxon>
        <taxon>Pseudomonadota</taxon>
        <taxon>Betaproteobacteria</taxon>
        <taxon>Neisseriales</taxon>
        <taxon>Neisseriaceae</taxon>
        <taxon>Neisseria</taxon>
    </lineage>
</organism>
<dbReference type="InterPro" id="IPR017029">
    <property type="entry name" value="Phage_head_put"/>
</dbReference>
<accession>A0A0J0YSX7</accession>